<sequence>MKRLCISFLIFALFGCSHANNTNKEDSEKLIGEILKARSIAISDDINKSRKLYISAYENADKKSVINNELLIYAVNKTDSLFGSYEMNNENFENEVKNNKDIDIGGIDGLCIFNKFFKKYSNTTDMKKFPQSLQEDMNKALSLQSIYLEKLSGSKDYLDQLKCLTLK</sequence>
<dbReference type="EMBL" id="ATGG01000006">
    <property type="protein sequence ID" value="EPF93092.1"/>
    <property type="molecule type" value="Genomic_DNA"/>
</dbReference>
<comment type="caution">
    <text evidence="2">The sequence shown here is derived from an EMBL/GenBank/DDBJ whole genome shotgun (WGS) entry which is preliminary data.</text>
</comment>
<name>A0A829HLN3_9GAMM</name>
<gene>
    <name evidence="2" type="ORF">F957_00438</name>
</gene>
<accession>A0A829HLN3</accession>
<evidence type="ECO:0000313" key="2">
    <source>
        <dbReference type="EMBL" id="EPF93092.1"/>
    </source>
</evidence>
<dbReference type="PROSITE" id="PS51257">
    <property type="entry name" value="PROKAR_LIPOPROTEIN"/>
    <property type="match status" value="1"/>
</dbReference>
<dbReference type="Proteomes" id="UP000014523">
    <property type="component" value="Unassembled WGS sequence"/>
</dbReference>
<reference evidence="2 3" key="1">
    <citation type="submission" date="2013-06" db="EMBL/GenBank/DDBJ databases">
        <title>The Genome Sequence of Acinetobacter gyllenbergii CIP 110306.</title>
        <authorList>
            <consortium name="The Broad Institute Genome Sequencing Platform"/>
            <consortium name="The Broad Institute Genome Sequencing Center for Infectious Disease"/>
            <person name="Cerqueira G."/>
            <person name="Feldgarden M."/>
            <person name="Courvalin P."/>
            <person name="Perichon B."/>
            <person name="Grillot-Courvalin C."/>
            <person name="Clermont D."/>
            <person name="Rocha E."/>
            <person name="Yoon E.-J."/>
            <person name="Nemec A."/>
            <person name="Young S.K."/>
            <person name="Zeng Q."/>
            <person name="Gargeya S."/>
            <person name="Fitzgerald M."/>
            <person name="Abouelleil A."/>
            <person name="Alvarado L."/>
            <person name="Berlin A.M."/>
            <person name="Chapman S.B."/>
            <person name="Dewar J."/>
            <person name="Goldberg J."/>
            <person name="Griggs A."/>
            <person name="Gujja S."/>
            <person name="Hansen M."/>
            <person name="Howarth C."/>
            <person name="Imamovic A."/>
            <person name="Larimer J."/>
            <person name="McCowan C."/>
            <person name="Murphy C."/>
            <person name="Pearson M."/>
            <person name="Priest M."/>
            <person name="Roberts A."/>
            <person name="Saif S."/>
            <person name="Shea T."/>
            <person name="Sykes S."/>
            <person name="Wortman J."/>
            <person name="Nusbaum C."/>
            <person name="Birren B."/>
        </authorList>
    </citation>
    <scope>NUCLEOTIDE SEQUENCE [LARGE SCALE GENOMIC DNA]</scope>
    <source>
        <strain evidence="2 3">CIP 110306</strain>
    </source>
</reference>
<keyword evidence="3" id="KW-1185">Reference proteome</keyword>
<proteinExistence type="predicted"/>
<evidence type="ECO:0000313" key="3">
    <source>
        <dbReference type="Proteomes" id="UP000014523"/>
    </source>
</evidence>
<dbReference type="AlphaFoldDB" id="A0A829HLN3"/>
<evidence type="ECO:0000256" key="1">
    <source>
        <dbReference type="SAM" id="SignalP"/>
    </source>
</evidence>
<organism evidence="2 3">
    <name type="scientific">Acinetobacter gyllenbergii CIP 110306 = MTCC 11365</name>
    <dbReference type="NCBI Taxonomy" id="1217657"/>
    <lineage>
        <taxon>Bacteria</taxon>
        <taxon>Pseudomonadati</taxon>
        <taxon>Pseudomonadota</taxon>
        <taxon>Gammaproteobacteria</taxon>
        <taxon>Moraxellales</taxon>
        <taxon>Moraxellaceae</taxon>
        <taxon>Acinetobacter</taxon>
    </lineage>
</organism>
<protein>
    <recommendedName>
        <fullName evidence="4">Lipoprotein</fullName>
    </recommendedName>
</protein>
<evidence type="ECO:0008006" key="4">
    <source>
        <dbReference type="Google" id="ProtNLM"/>
    </source>
</evidence>
<dbReference type="RefSeq" id="WP_016660122.1">
    <property type="nucleotide sequence ID" value="NZ_ASQH01000020.1"/>
</dbReference>
<keyword evidence="1" id="KW-0732">Signal</keyword>
<feature type="chain" id="PRO_5032841147" description="Lipoprotein" evidence="1">
    <location>
        <begin position="20"/>
        <end position="167"/>
    </location>
</feature>
<feature type="signal peptide" evidence="1">
    <location>
        <begin position="1"/>
        <end position="19"/>
    </location>
</feature>